<proteinExistence type="predicted"/>
<evidence type="ECO:0000256" key="3">
    <source>
        <dbReference type="ARBA" id="ARBA00022727"/>
    </source>
</evidence>
<dbReference type="EC" id="2.7.6.1" evidence="1"/>
<dbReference type="AlphaFoldDB" id="A0A418Y878"/>
<dbReference type="GO" id="GO:0006164">
    <property type="term" value="P:purine nucleotide biosynthetic process"/>
    <property type="evidence" value="ECO:0007669"/>
    <property type="project" value="TreeGrafter"/>
</dbReference>
<keyword evidence="3" id="KW-0545">Nucleotide biosynthesis</keyword>
<dbReference type="Proteomes" id="UP000284006">
    <property type="component" value="Unassembled WGS sequence"/>
</dbReference>
<keyword evidence="5 9" id="KW-0418">Kinase</keyword>
<keyword evidence="4" id="KW-0547">Nucleotide-binding</keyword>
<dbReference type="Gene3D" id="3.40.50.2020">
    <property type="match status" value="2"/>
</dbReference>
<dbReference type="OrthoDB" id="324294at2"/>
<evidence type="ECO:0000259" key="8">
    <source>
        <dbReference type="Pfam" id="PF13793"/>
    </source>
</evidence>
<evidence type="ECO:0000256" key="2">
    <source>
        <dbReference type="ARBA" id="ARBA00022679"/>
    </source>
</evidence>
<gene>
    <name evidence="9" type="ORF">D3872_00980</name>
</gene>
<dbReference type="InterPro" id="IPR029057">
    <property type="entry name" value="PRTase-like"/>
</dbReference>
<evidence type="ECO:0000256" key="7">
    <source>
        <dbReference type="ARBA" id="ARBA00049535"/>
    </source>
</evidence>
<dbReference type="GO" id="GO:0005737">
    <property type="term" value="C:cytoplasm"/>
    <property type="evidence" value="ECO:0007669"/>
    <property type="project" value="TreeGrafter"/>
</dbReference>
<dbReference type="GO" id="GO:0006015">
    <property type="term" value="P:5-phosphoribose 1-diphosphate biosynthetic process"/>
    <property type="evidence" value="ECO:0007669"/>
    <property type="project" value="TreeGrafter"/>
</dbReference>
<keyword evidence="2" id="KW-0808">Transferase</keyword>
<reference evidence="9 10" key="1">
    <citation type="submission" date="2018-09" db="EMBL/GenBank/DDBJ databases">
        <authorList>
            <person name="Zhu H."/>
        </authorList>
    </citation>
    <scope>NUCLEOTIDE SEQUENCE [LARGE SCALE GENOMIC DNA]</scope>
    <source>
        <strain evidence="9 10">K1S02-61</strain>
    </source>
</reference>
<dbReference type="SMART" id="SM01400">
    <property type="entry name" value="Pribosyltran_N"/>
    <property type="match status" value="1"/>
</dbReference>
<comment type="catalytic activity">
    <reaction evidence="7">
        <text>D-ribose 5-phosphate + ATP = 5-phospho-alpha-D-ribose 1-diphosphate + AMP + H(+)</text>
        <dbReference type="Rhea" id="RHEA:15609"/>
        <dbReference type="ChEBI" id="CHEBI:15378"/>
        <dbReference type="ChEBI" id="CHEBI:30616"/>
        <dbReference type="ChEBI" id="CHEBI:58017"/>
        <dbReference type="ChEBI" id="CHEBI:78346"/>
        <dbReference type="ChEBI" id="CHEBI:456215"/>
        <dbReference type="EC" id="2.7.6.1"/>
    </reaction>
</comment>
<sequence>MIDDELCLFALNTSRTFGERVAQHLRLPLSHHEERNFEDGEHKARPLVPVRGRDVYVIHSLHGEPGETVNDRLCRLLFFIGALRDAGAQRVTAVVPYLAYSRKDRQTKERDPVTTRYVAGLFESVGTSAVVTLDVHNLAAFQNAFRCRTFHLEATGLFVHFLLPMLTGMQATVVSPDSGGMKRAEAFRQQLAEALGRPVEIACAEKHRSSGVLSGSMLVGEVRDRMVILFDDLVSSGSTLARAAAACQEAGATGAIALATHGLFSERAGLVLADPFIERVVVTDSVAPGRPGAAALAAKLAVVGSAALVGDAIAQLHGGD</sequence>
<feature type="domain" description="Ribose-phosphate pyrophosphokinase N-terminal" evidence="8">
    <location>
        <begin position="7"/>
        <end position="126"/>
    </location>
</feature>
<dbReference type="EMBL" id="QYUP01000010">
    <property type="protein sequence ID" value="RJG27495.1"/>
    <property type="molecule type" value="Genomic_DNA"/>
</dbReference>
<keyword evidence="10" id="KW-1185">Reference proteome</keyword>
<name>A0A418Y878_9BURK</name>
<dbReference type="SUPFAM" id="SSF53271">
    <property type="entry name" value="PRTase-like"/>
    <property type="match status" value="2"/>
</dbReference>
<dbReference type="InterPro" id="IPR000836">
    <property type="entry name" value="PRTase_dom"/>
</dbReference>
<dbReference type="GO" id="GO:0002189">
    <property type="term" value="C:ribose phosphate diphosphokinase complex"/>
    <property type="evidence" value="ECO:0007669"/>
    <property type="project" value="TreeGrafter"/>
</dbReference>
<dbReference type="GO" id="GO:0000287">
    <property type="term" value="F:magnesium ion binding"/>
    <property type="evidence" value="ECO:0007669"/>
    <property type="project" value="InterPro"/>
</dbReference>
<protein>
    <recommendedName>
        <fullName evidence="1">ribose-phosphate diphosphokinase</fullName>
        <ecNumber evidence="1">2.7.6.1</ecNumber>
    </recommendedName>
</protein>
<evidence type="ECO:0000256" key="4">
    <source>
        <dbReference type="ARBA" id="ARBA00022741"/>
    </source>
</evidence>
<dbReference type="GO" id="GO:0004749">
    <property type="term" value="F:ribose phosphate diphosphokinase activity"/>
    <property type="evidence" value="ECO:0007669"/>
    <property type="project" value="UniProtKB-EC"/>
</dbReference>
<dbReference type="GO" id="GO:0016301">
    <property type="term" value="F:kinase activity"/>
    <property type="evidence" value="ECO:0007669"/>
    <property type="project" value="UniProtKB-KW"/>
</dbReference>
<dbReference type="InterPro" id="IPR005946">
    <property type="entry name" value="Rib-P_diPkinase"/>
</dbReference>
<dbReference type="Pfam" id="PF14572">
    <property type="entry name" value="Pribosyl_synth"/>
    <property type="match status" value="1"/>
</dbReference>
<dbReference type="CDD" id="cd06223">
    <property type="entry name" value="PRTases_typeI"/>
    <property type="match status" value="1"/>
</dbReference>
<evidence type="ECO:0000313" key="10">
    <source>
        <dbReference type="Proteomes" id="UP000284006"/>
    </source>
</evidence>
<accession>A0A418Y878</accession>
<organism evidence="9 10">
    <name type="scientific">Massilia cavernae</name>
    <dbReference type="NCBI Taxonomy" id="2320864"/>
    <lineage>
        <taxon>Bacteria</taxon>
        <taxon>Pseudomonadati</taxon>
        <taxon>Pseudomonadota</taxon>
        <taxon>Betaproteobacteria</taxon>
        <taxon>Burkholderiales</taxon>
        <taxon>Oxalobacteraceae</taxon>
        <taxon>Telluria group</taxon>
        <taxon>Massilia</taxon>
    </lineage>
</organism>
<dbReference type="GO" id="GO:0005524">
    <property type="term" value="F:ATP binding"/>
    <property type="evidence" value="ECO:0007669"/>
    <property type="project" value="UniProtKB-KW"/>
</dbReference>
<dbReference type="FunFam" id="3.40.50.2020:FF:000014">
    <property type="entry name" value="Ribose-phosphate pyrophosphokinase 1"/>
    <property type="match status" value="1"/>
</dbReference>
<dbReference type="Pfam" id="PF13793">
    <property type="entry name" value="Pribosyltran_N"/>
    <property type="match status" value="1"/>
</dbReference>
<evidence type="ECO:0000256" key="5">
    <source>
        <dbReference type="ARBA" id="ARBA00022777"/>
    </source>
</evidence>
<evidence type="ECO:0000256" key="6">
    <source>
        <dbReference type="ARBA" id="ARBA00022840"/>
    </source>
</evidence>
<keyword evidence="6" id="KW-0067">ATP-binding</keyword>
<dbReference type="RefSeq" id="WP_119809085.1">
    <property type="nucleotide sequence ID" value="NZ_QYUP01000010.1"/>
</dbReference>
<dbReference type="NCBIfam" id="TIGR01251">
    <property type="entry name" value="ribP_PPkin"/>
    <property type="match status" value="1"/>
</dbReference>
<evidence type="ECO:0000256" key="1">
    <source>
        <dbReference type="ARBA" id="ARBA00013247"/>
    </source>
</evidence>
<dbReference type="PANTHER" id="PTHR10210">
    <property type="entry name" value="RIBOSE-PHOSPHATE DIPHOSPHOKINASE FAMILY MEMBER"/>
    <property type="match status" value="1"/>
</dbReference>
<evidence type="ECO:0000313" key="9">
    <source>
        <dbReference type="EMBL" id="RJG27495.1"/>
    </source>
</evidence>
<dbReference type="PANTHER" id="PTHR10210:SF32">
    <property type="entry name" value="RIBOSE-PHOSPHATE PYROPHOSPHOKINASE 2"/>
    <property type="match status" value="1"/>
</dbReference>
<dbReference type="InterPro" id="IPR029099">
    <property type="entry name" value="Pribosyltran_N"/>
</dbReference>
<comment type="caution">
    <text evidence="9">The sequence shown here is derived from an EMBL/GenBank/DDBJ whole genome shotgun (WGS) entry which is preliminary data.</text>
</comment>